<evidence type="ECO:0000313" key="2">
    <source>
        <dbReference type="Proteomes" id="UP000285084"/>
    </source>
</evidence>
<organism evidence="1 2">
    <name type="scientific">Fusarium oxysporum</name>
    <name type="common">Fusarium vascular wilt</name>
    <dbReference type="NCBI Taxonomy" id="5507"/>
    <lineage>
        <taxon>Eukaryota</taxon>
        <taxon>Fungi</taxon>
        <taxon>Dikarya</taxon>
        <taxon>Ascomycota</taxon>
        <taxon>Pezizomycotina</taxon>
        <taxon>Sordariomycetes</taxon>
        <taxon>Hypocreomycetidae</taxon>
        <taxon>Hypocreales</taxon>
        <taxon>Nectriaceae</taxon>
        <taxon>Fusarium</taxon>
        <taxon>Fusarium oxysporum species complex</taxon>
    </lineage>
</organism>
<dbReference type="Proteomes" id="UP000285084">
    <property type="component" value="Unassembled WGS sequence"/>
</dbReference>
<sequence>MRDVEFPLSVKLGRTIRITRTPKISEDDALGISNDILPINDADCDGFFSFEGKPHRRPLIPSRGFSLPPRQSTTSYNLVTGDCGLRQQM</sequence>
<dbReference type="AlphaFoldDB" id="A0A420M9L0"/>
<dbReference type="EMBL" id="MRCX01000612">
    <property type="protein sequence ID" value="RKK62644.1"/>
    <property type="molecule type" value="Genomic_DNA"/>
</dbReference>
<accession>A0A420M9L0</accession>
<gene>
    <name evidence="1" type="ORF">BFJ69_g16997</name>
</gene>
<name>A0A420M9L0_FUSOX</name>
<evidence type="ECO:0000313" key="1">
    <source>
        <dbReference type="EMBL" id="RKK62644.1"/>
    </source>
</evidence>
<comment type="caution">
    <text evidence="1">The sequence shown here is derived from an EMBL/GenBank/DDBJ whole genome shotgun (WGS) entry which is preliminary data.</text>
</comment>
<reference evidence="1 2" key="1">
    <citation type="journal article" date="2018" name="Sci. Rep.">
        <title>Characterisation of pathogen-specific regions and novel effector candidates in Fusarium oxysporum f. sp. cepae.</title>
        <authorList>
            <person name="Armitage A.D."/>
            <person name="Taylor A."/>
            <person name="Sobczyk M.K."/>
            <person name="Baxter L."/>
            <person name="Greenfield B.P."/>
            <person name="Bates H.J."/>
            <person name="Wilson F."/>
            <person name="Jackson A.C."/>
            <person name="Ott S."/>
            <person name="Harrison R.J."/>
            <person name="Clarkson J.P."/>
        </authorList>
    </citation>
    <scope>NUCLEOTIDE SEQUENCE [LARGE SCALE GENOMIC DNA]</scope>
    <source>
        <strain evidence="1 2">Fo_A13</strain>
    </source>
</reference>
<protein>
    <submittedName>
        <fullName evidence="1">Uncharacterized protein</fullName>
    </submittedName>
</protein>
<proteinExistence type="predicted"/>